<dbReference type="InterPro" id="IPR001214">
    <property type="entry name" value="SET_dom"/>
</dbReference>
<dbReference type="GO" id="GO:0042054">
    <property type="term" value="F:histone methyltransferase activity"/>
    <property type="evidence" value="ECO:0007669"/>
    <property type="project" value="InterPro"/>
</dbReference>
<protein>
    <submittedName>
        <fullName evidence="14">Histone-lysine N-methyltransferase, H3 lysine-9 specific protein</fullName>
    </submittedName>
</protein>
<dbReference type="Gramene" id="PSR93486">
    <property type="protein sequence ID" value="PSR93486"/>
    <property type="gene ID" value="CEY00_Acc28100"/>
</dbReference>
<comment type="subcellular location">
    <subcellularLocation>
        <location evidence="1">Chromosome</location>
    </subcellularLocation>
    <subcellularLocation>
        <location evidence="8">Nucleus</location>
    </subcellularLocation>
</comment>
<dbReference type="Pfam" id="PF00856">
    <property type="entry name" value="SET"/>
    <property type="match status" value="1"/>
</dbReference>
<evidence type="ECO:0000256" key="1">
    <source>
        <dbReference type="ARBA" id="ARBA00004286"/>
    </source>
</evidence>
<name>A0A2R6PME3_ACTCC</name>
<keyword evidence="7 8" id="KW-0539">Nucleus</keyword>
<evidence type="ECO:0000256" key="4">
    <source>
        <dbReference type="ARBA" id="ARBA00022679"/>
    </source>
</evidence>
<dbReference type="Pfam" id="PF05033">
    <property type="entry name" value="Pre-SET"/>
    <property type="match status" value="1"/>
</dbReference>
<keyword evidence="2" id="KW-0158">Chromosome</keyword>
<dbReference type="GO" id="GO:0032259">
    <property type="term" value="P:methylation"/>
    <property type="evidence" value="ECO:0007669"/>
    <property type="project" value="UniProtKB-KW"/>
</dbReference>
<dbReference type="InParanoid" id="A0A2R6PME3"/>
<evidence type="ECO:0000256" key="8">
    <source>
        <dbReference type="PROSITE-ProRule" id="PRU00358"/>
    </source>
</evidence>
<evidence type="ECO:0000256" key="5">
    <source>
        <dbReference type="ARBA" id="ARBA00022691"/>
    </source>
</evidence>
<dbReference type="Proteomes" id="UP000241394">
    <property type="component" value="Chromosome LG24"/>
</dbReference>
<dbReference type="PROSITE" id="PS50280">
    <property type="entry name" value="SET"/>
    <property type="match status" value="1"/>
</dbReference>
<keyword evidence="15" id="KW-1185">Reference proteome</keyword>
<dbReference type="GO" id="GO:0008270">
    <property type="term" value="F:zinc ion binding"/>
    <property type="evidence" value="ECO:0007669"/>
    <property type="project" value="InterPro"/>
</dbReference>
<dbReference type="STRING" id="1590841.A0A2R6PME3"/>
<evidence type="ECO:0000259" key="12">
    <source>
        <dbReference type="PROSITE" id="PS50868"/>
    </source>
</evidence>
<organism evidence="14 15">
    <name type="scientific">Actinidia chinensis var. chinensis</name>
    <name type="common">Chinese soft-hair kiwi</name>
    <dbReference type="NCBI Taxonomy" id="1590841"/>
    <lineage>
        <taxon>Eukaryota</taxon>
        <taxon>Viridiplantae</taxon>
        <taxon>Streptophyta</taxon>
        <taxon>Embryophyta</taxon>
        <taxon>Tracheophyta</taxon>
        <taxon>Spermatophyta</taxon>
        <taxon>Magnoliopsida</taxon>
        <taxon>eudicotyledons</taxon>
        <taxon>Gunneridae</taxon>
        <taxon>Pentapetalae</taxon>
        <taxon>asterids</taxon>
        <taxon>Ericales</taxon>
        <taxon>Actinidiaceae</taxon>
        <taxon>Actinidia</taxon>
    </lineage>
</organism>
<dbReference type="InterPro" id="IPR046341">
    <property type="entry name" value="SET_dom_sf"/>
</dbReference>
<evidence type="ECO:0000256" key="6">
    <source>
        <dbReference type="ARBA" id="ARBA00022853"/>
    </source>
</evidence>
<dbReference type="GO" id="GO:0003690">
    <property type="term" value="F:double-stranded DNA binding"/>
    <property type="evidence" value="ECO:0007669"/>
    <property type="project" value="TreeGrafter"/>
</dbReference>
<dbReference type="InterPro" id="IPR003105">
    <property type="entry name" value="SRA_YDG"/>
</dbReference>
<evidence type="ECO:0000256" key="9">
    <source>
        <dbReference type="SAM" id="MobiDB-lite"/>
    </source>
</evidence>
<feature type="compositionally biased region" description="Basic and acidic residues" evidence="9">
    <location>
        <begin position="244"/>
        <end position="268"/>
    </location>
</feature>
<dbReference type="GO" id="GO:0005634">
    <property type="term" value="C:nucleus"/>
    <property type="evidence" value="ECO:0007669"/>
    <property type="project" value="UniProtKB-SubCell"/>
</dbReference>
<keyword evidence="5" id="KW-0949">S-adenosyl-L-methionine</keyword>
<dbReference type="PROSITE" id="PS51575">
    <property type="entry name" value="SAM_MT43_SUVAR39_2"/>
    <property type="match status" value="1"/>
</dbReference>
<evidence type="ECO:0000313" key="14">
    <source>
        <dbReference type="EMBL" id="PSR93486.1"/>
    </source>
</evidence>
<feature type="domain" description="SET" evidence="10">
    <location>
        <begin position="1087"/>
        <end position="1228"/>
    </location>
</feature>
<evidence type="ECO:0000259" key="10">
    <source>
        <dbReference type="PROSITE" id="PS50280"/>
    </source>
</evidence>
<sequence length="1258" mass="138575">MRKVSVVRDFPPGCGQYAPHINLMSEDTEAVASLGDEENLVADEKKVNIAECACVKTFEIGNESFSHQLVKSPEKSELPDSSGDLVQMPRVADEEVKGFQLYPVVKSLGSGLPKALENGAPELLKLHEVEVQAVVKTEGTPERKTVLNISSVVDWKIPAPGSKVDGMIPASLSKAWSPPQCPISDTHISKQTDLENKYPRRRVSATRDFPPFCGRNSPCLTEEERLVIVLGNRTLGALARGTGRAKEEGSPLRETARVGVEKLDEKGKKRELKGSGPGPRPKTVFQKASVQGGPAALSKAWSPPQCPIGDTHISKQTDLENKCPRRRVSATRDFPPFCGRNSPCPTEEERMVIVLGNRTLGAPVRGPVRAKEEGSPLRETARVGVEKLDEKGKKRELKGSGPGPRPKTVFQKAAVQGGPAALSKAWSPPQCPISDTHISKQTSLENKYPRRRVSATRDFPPFCGRNSPCPTEEERLAIVLGNRTLGAPVRGTVRANEEDCPLRERARVGVEKLYEKGKKRELKGSGPGPRPKTVFQKAAVQGGPPIKTVRTYVEAGSGRERAGAGAELDGYIRGGNAQKRKLEGPVPEPKTKYQQVIKENLQSRCPGGVALLHEEDIVIVQGLMAAADHPWKHGNGGWAANTSLDGIMTGNEVRRQDVSHVTWQEKSKSISRINVSEAHHLGGKSVKTMPPRKASYEIKHLLDVKDEADFSVQQDEDTSAGQRLRDVKVMLPPFGPNSSSHGTMRKKVRETMHLFQAICRKLLQREETKLKQQGSSSRRIDLQAAQIIQEIGKEVNTGKQVIGSVPGVEVGDEFQYRVELALVGVHRLYQGGIDYMEHGGMIVATSIVSSGSYADDLENPDVLIYSGQGGNIVGRDKQPQDQKMERGNLALKNSITAKNPVRVIHGSKETKASTSDARAKIDLTYTYDGLYTVEKYWHDVGPRGQLVFMFELKRIPGQPEVAWKEVKKSNKFKIREGLCVSDISGGKEIYPICAVNTRDKGKPPKFNYISKMKYPSRYGPTPSKGCDCIGGCLDSQKCSCVLKNGGKFPYNYNGALVETKPLVYECGSSCKCPPSCYNRVSQHGIKIRLEIFKTRSRGWGVRSLTSIPSGSFICEYTGELLEDKEAEQRKNDEYLFDIGQNYNDWSLIRFSTREPDAQFSSGGVEEDGGFTIDAAQFGNVGRFINHSCGPNLYAQNVLYDHEDKRMPHIMLFAVENIPPLKELTCHYNYSVDQIQDSNGNIKRKSCYCGTAECTGRMY</sequence>
<dbReference type="Gene3D" id="2.30.280.10">
    <property type="entry name" value="SRA-YDG"/>
    <property type="match status" value="1"/>
</dbReference>
<dbReference type="PROSITE" id="PS50868">
    <property type="entry name" value="POST_SET"/>
    <property type="match status" value="1"/>
</dbReference>
<keyword evidence="6" id="KW-0156">Chromatin regulator</keyword>
<dbReference type="AlphaFoldDB" id="A0A2R6PME3"/>
<feature type="region of interest" description="Disordered" evidence="9">
    <location>
        <begin position="241"/>
        <end position="306"/>
    </location>
</feature>
<evidence type="ECO:0000256" key="7">
    <source>
        <dbReference type="ARBA" id="ARBA00023242"/>
    </source>
</evidence>
<reference evidence="15" key="2">
    <citation type="journal article" date="2018" name="BMC Genomics">
        <title>A manually annotated Actinidia chinensis var. chinensis (kiwifruit) genome highlights the challenges associated with draft genomes and gene prediction in plants.</title>
        <authorList>
            <person name="Pilkington S.M."/>
            <person name="Crowhurst R."/>
            <person name="Hilario E."/>
            <person name="Nardozza S."/>
            <person name="Fraser L."/>
            <person name="Peng Y."/>
            <person name="Gunaseelan K."/>
            <person name="Simpson R."/>
            <person name="Tahir J."/>
            <person name="Deroles S.C."/>
            <person name="Templeton K."/>
            <person name="Luo Z."/>
            <person name="Davy M."/>
            <person name="Cheng C."/>
            <person name="McNeilage M."/>
            <person name="Scaglione D."/>
            <person name="Liu Y."/>
            <person name="Zhang Q."/>
            <person name="Datson P."/>
            <person name="De Silva N."/>
            <person name="Gardiner S.E."/>
            <person name="Bassett H."/>
            <person name="Chagne D."/>
            <person name="McCallum J."/>
            <person name="Dzierzon H."/>
            <person name="Deng C."/>
            <person name="Wang Y.Y."/>
            <person name="Barron L."/>
            <person name="Manako K."/>
            <person name="Bowen J."/>
            <person name="Foster T.M."/>
            <person name="Erridge Z.A."/>
            <person name="Tiffin H."/>
            <person name="Waite C.N."/>
            <person name="Davies K.M."/>
            <person name="Grierson E.P."/>
            <person name="Laing W.A."/>
            <person name="Kirk R."/>
            <person name="Chen X."/>
            <person name="Wood M."/>
            <person name="Montefiori M."/>
            <person name="Brummell D.A."/>
            <person name="Schwinn K.E."/>
            <person name="Catanach A."/>
            <person name="Fullerton C."/>
            <person name="Li D."/>
            <person name="Meiyalaghan S."/>
            <person name="Nieuwenhuizen N."/>
            <person name="Read N."/>
            <person name="Prakash R."/>
            <person name="Hunter D."/>
            <person name="Zhang H."/>
            <person name="McKenzie M."/>
            <person name="Knabel M."/>
            <person name="Harris A."/>
            <person name="Allan A.C."/>
            <person name="Gleave A."/>
            <person name="Chen A."/>
            <person name="Janssen B.J."/>
            <person name="Plunkett B."/>
            <person name="Ampomah-Dwamena C."/>
            <person name="Voogd C."/>
            <person name="Leif D."/>
            <person name="Lafferty D."/>
            <person name="Souleyre E.J.F."/>
            <person name="Varkonyi-Gasic E."/>
            <person name="Gambi F."/>
            <person name="Hanley J."/>
            <person name="Yao J.L."/>
            <person name="Cheung J."/>
            <person name="David K.M."/>
            <person name="Warren B."/>
            <person name="Marsh K."/>
            <person name="Snowden K.C."/>
            <person name="Lin-Wang K."/>
            <person name="Brian L."/>
            <person name="Martinez-Sanchez M."/>
            <person name="Wang M."/>
            <person name="Ileperuma N."/>
            <person name="Macnee N."/>
            <person name="Campin R."/>
            <person name="McAtee P."/>
            <person name="Drummond R.S.M."/>
            <person name="Espley R.V."/>
            <person name="Ireland H.S."/>
            <person name="Wu R."/>
            <person name="Atkinson R.G."/>
            <person name="Karunairetnam S."/>
            <person name="Bulley S."/>
            <person name="Chunkath S."/>
            <person name="Hanley Z."/>
            <person name="Storey R."/>
            <person name="Thrimawithana A.H."/>
            <person name="Thomson S."/>
            <person name="David C."/>
            <person name="Testolin R."/>
            <person name="Huang H."/>
            <person name="Hellens R.P."/>
            <person name="Schaffer R.J."/>
        </authorList>
    </citation>
    <scope>NUCLEOTIDE SEQUENCE [LARGE SCALE GENOMIC DNA]</scope>
    <source>
        <strain evidence="15">cv. Red5</strain>
    </source>
</reference>
<evidence type="ECO:0000256" key="3">
    <source>
        <dbReference type="ARBA" id="ARBA00022603"/>
    </source>
</evidence>
<dbReference type="InterPro" id="IPR051357">
    <property type="entry name" value="H3K9_HMTase_SUVAR3-9"/>
</dbReference>
<feature type="domain" description="Pre-SET" evidence="11">
    <location>
        <begin position="1024"/>
        <end position="1084"/>
    </location>
</feature>
<dbReference type="SMART" id="SM00468">
    <property type="entry name" value="PreSET"/>
    <property type="match status" value="1"/>
</dbReference>
<feature type="domain" description="YDG" evidence="13">
    <location>
        <begin position="803"/>
        <end position="954"/>
    </location>
</feature>
<proteinExistence type="predicted"/>
<keyword evidence="3 14" id="KW-0489">Methyltransferase</keyword>
<dbReference type="GO" id="GO:0005694">
    <property type="term" value="C:chromosome"/>
    <property type="evidence" value="ECO:0007669"/>
    <property type="project" value="UniProtKB-SubCell"/>
</dbReference>
<dbReference type="Gene3D" id="2.170.270.10">
    <property type="entry name" value="SET domain"/>
    <property type="match status" value="1"/>
</dbReference>
<evidence type="ECO:0000313" key="15">
    <source>
        <dbReference type="Proteomes" id="UP000241394"/>
    </source>
</evidence>
<dbReference type="PANTHER" id="PTHR45660">
    <property type="entry name" value="HISTONE-LYSINE N-METHYLTRANSFERASE SETMAR"/>
    <property type="match status" value="1"/>
</dbReference>
<dbReference type="SUPFAM" id="SSF82199">
    <property type="entry name" value="SET domain"/>
    <property type="match status" value="1"/>
</dbReference>
<dbReference type="InterPro" id="IPR015947">
    <property type="entry name" value="PUA-like_sf"/>
</dbReference>
<dbReference type="PROSITE" id="PS51015">
    <property type="entry name" value="YDG"/>
    <property type="match status" value="1"/>
</dbReference>
<keyword evidence="4 14" id="KW-0808">Transferase</keyword>
<dbReference type="InterPro" id="IPR025794">
    <property type="entry name" value="H3-K9-MeTrfase_plant"/>
</dbReference>
<dbReference type="EMBL" id="NKQK01000024">
    <property type="protein sequence ID" value="PSR93486.1"/>
    <property type="molecule type" value="Genomic_DNA"/>
</dbReference>
<accession>A0A2R6PME3</accession>
<dbReference type="SUPFAM" id="SSF88697">
    <property type="entry name" value="PUA domain-like"/>
    <property type="match status" value="1"/>
</dbReference>
<dbReference type="InterPro" id="IPR007728">
    <property type="entry name" value="Pre-SET_dom"/>
</dbReference>
<comment type="caution">
    <text evidence="14">The sequence shown here is derived from an EMBL/GenBank/DDBJ whole genome shotgun (WGS) entry which is preliminary data.</text>
</comment>
<feature type="region of interest" description="Disordered" evidence="9">
    <location>
        <begin position="386"/>
        <end position="407"/>
    </location>
</feature>
<dbReference type="PANTHER" id="PTHR45660:SF46">
    <property type="entry name" value="HISTONE-LYSINE N-METHYLTRANSFERASE, H3 LYSINE-9 SPECIFIC SUVH6"/>
    <property type="match status" value="1"/>
</dbReference>
<gene>
    <name evidence="14" type="ORF">CEY00_Acc28100</name>
</gene>
<dbReference type="FunCoup" id="A0A2R6PME3">
    <property type="interactions" value="153"/>
</dbReference>
<dbReference type="InterPro" id="IPR036987">
    <property type="entry name" value="SRA-YDG_sf"/>
</dbReference>
<dbReference type="Pfam" id="PF02182">
    <property type="entry name" value="SAD_SRA"/>
    <property type="match status" value="1"/>
</dbReference>
<evidence type="ECO:0000259" key="11">
    <source>
        <dbReference type="PROSITE" id="PS50867"/>
    </source>
</evidence>
<reference evidence="14 15" key="1">
    <citation type="submission" date="2017-07" db="EMBL/GenBank/DDBJ databases">
        <title>An improved, manually edited Actinidia chinensis var. chinensis (kiwifruit) genome highlights the challenges associated with draft genomes and gene prediction in plants.</title>
        <authorList>
            <person name="Pilkington S."/>
            <person name="Crowhurst R."/>
            <person name="Hilario E."/>
            <person name="Nardozza S."/>
            <person name="Fraser L."/>
            <person name="Peng Y."/>
            <person name="Gunaseelan K."/>
            <person name="Simpson R."/>
            <person name="Tahir J."/>
            <person name="Deroles S."/>
            <person name="Templeton K."/>
            <person name="Luo Z."/>
            <person name="Davy M."/>
            <person name="Cheng C."/>
            <person name="Mcneilage M."/>
            <person name="Scaglione D."/>
            <person name="Liu Y."/>
            <person name="Zhang Q."/>
            <person name="Datson P."/>
            <person name="De Silva N."/>
            <person name="Gardiner S."/>
            <person name="Bassett H."/>
            <person name="Chagne D."/>
            <person name="Mccallum J."/>
            <person name="Dzierzon H."/>
            <person name="Deng C."/>
            <person name="Wang Y.-Y."/>
            <person name="Barron N."/>
            <person name="Manako K."/>
            <person name="Bowen J."/>
            <person name="Foster T."/>
            <person name="Erridge Z."/>
            <person name="Tiffin H."/>
            <person name="Waite C."/>
            <person name="Davies K."/>
            <person name="Grierson E."/>
            <person name="Laing W."/>
            <person name="Kirk R."/>
            <person name="Chen X."/>
            <person name="Wood M."/>
            <person name="Montefiori M."/>
            <person name="Brummell D."/>
            <person name="Schwinn K."/>
            <person name="Catanach A."/>
            <person name="Fullerton C."/>
            <person name="Li D."/>
            <person name="Meiyalaghan S."/>
            <person name="Nieuwenhuizen N."/>
            <person name="Read N."/>
            <person name="Prakash R."/>
            <person name="Hunter D."/>
            <person name="Zhang H."/>
            <person name="Mckenzie M."/>
            <person name="Knabel M."/>
            <person name="Harris A."/>
            <person name="Allan A."/>
            <person name="Chen A."/>
            <person name="Janssen B."/>
            <person name="Plunkett B."/>
            <person name="Dwamena C."/>
            <person name="Voogd C."/>
            <person name="Leif D."/>
            <person name="Lafferty D."/>
            <person name="Souleyre E."/>
            <person name="Varkonyi-Gasic E."/>
            <person name="Gambi F."/>
            <person name="Hanley J."/>
            <person name="Yao J.-L."/>
            <person name="Cheung J."/>
            <person name="David K."/>
            <person name="Warren B."/>
            <person name="Marsh K."/>
            <person name="Snowden K."/>
            <person name="Lin-Wang K."/>
            <person name="Brian L."/>
            <person name="Martinez-Sanchez M."/>
            <person name="Wang M."/>
            <person name="Ileperuma N."/>
            <person name="Macnee N."/>
            <person name="Campin R."/>
            <person name="Mcatee P."/>
            <person name="Drummond R."/>
            <person name="Espley R."/>
            <person name="Ireland H."/>
            <person name="Wu R."/>
            <person name="Atkinson R."/>
            <person name="Karunairetnam S."/>
            <person name="Bulley S."/>
            <person name="Chunkath S."/>
            <person name="Hanley Z."/>
            <person name="Storey R."/>
            <person name="Thrimawithana A."/>
            <person name="Thomson S."/>
            <person name="David C."/>
            <person name="Testolin R."/>
        </authorList>
    </citation>
    <scope>NUCLEOTIDE SEQUENCE [LARGE SCALE GENOMIC DNA]</scope>
    <source>
        <strain evidence="15">cv. Red5</strain>
        <tissue evidence="14">Young leaf</tissue>
    </source>
</reference>
<evidence type="ECO:0000256" key="2">
    <source>
        <dbReference type="ARBA" id="ARBA00022454"/>
    </source>
</evidence>
<dbReference type="PROSITE" id="PS50867">
    <property type="entry name" value="PRE_SET"/>
    <property type="match status" value="1"/>
</dbReference>
<feature type="domain" description="Post-SET" evidence="12">
    <location>
        <begin position="1242"/>
        <end position="1258"/>
    </location>
</feature>
<dbReference type="OrthoDB" id="5792673at2759"/>
<dbReference type="InterPro" id="IPR003616">
    <property type="entry name" value="Post-SET_dom"/>
</dbReference>
<evidence type="ECO:0000259" key="13">
    <source>
        <dbReference type="PROSITE" id="PS51015"/>
    </source>
</evidence>
<dbReference type="SMART" id="SM00466">
    <property type="entry name" value="SRA"/>
    <property type="match status" value="1"/>
</dbReference>
<dbReference type="SMART" id="SM00317">
    <property type="entry name" value="SET"/>
    <property type="match status" value="1"/>
</dbReference>